<dbReference type="EMBL" id="VWFP01000004">
    <property type="protein sequence ID" value="KAA4629144.1"/>
    <property type="molecule type" value="Genomic_DNA"/>
</dbReference>
<feature type="chain" id="PRO_5029557998" evidence="4">
    <location>
        <begin position="19"/>
        <end position="382"/>
    </location>
</feature>
<feature type="region of interest" description="Disordered" evidence="3">
    <location>
        <begin position="119"/>
        <end position="140"/>
    </location>
</feature>
<feature type="domain" description="DNA/RNA non-specific endonuclease/pyrophosphatase/phosphodiesterase" evidence="6">
    <location>
        <begin position="166"/>
        <end position="366"/>
    </location>
</feature>
<dbReference type="GO" id="GO:0004519">
    <property type="term" value="F:endonuclease activity"/>
    <property type="evidence" value="ECO:0007669"/>
    <property type="project" value="UniProtKB-KW"/>
</dbReference>
<dbReference type="PANTHER" id="PTHR13966:SF5">
    <property type="entry name" value="ENDONUCLEASE G, MITOCHONDRIAL"/>
    <property type="match status" value="1"/>
</dbReference>
<gene>
    <name evidence="7" type="ORF">F3B90_06120</name>
</gene>
<organism evidence="7 8">
    <name type="scientific">Bacteroides ovatus</name>
    <dbReference type="NCBI Taxonomy" id="28116"/>
    <lineage>
        <taxon>Bacteria</taxon>
        <taxon>Pseudomonadati</taxon>
        <taxon>Bacteroidota</taxon>
        <taxon>Bacteroidia</taxon>
        <taxon>Bacteroidales</taxon>
        <taxon>Bacteroidaceae</taxon>
        <taxon>Bacteroides</taxon>
    </lineage>
</organism>
<dbReference type="Pfam" id="PF13004">
    <property type="entry name" value="BACON"/>
    <property type="match status" value="1"/>
</dbReference>
<dbReference type="InterPro" id="IPR024361">
    <property type="entry name" value="BACON"/>
</dbReference>
<keyword evidence="7" id="KW-0378">Hydrolase</keyword>
<evidence type="ECO:0000259" key="5">
    <source>
        <dbReference type="SMART" id="SM00477"/>
    </source>
</evidence>
<dbReference type="GO" id="GO:0046872">
    <property type="term" value="F:metal ion binding"/>
    <property type="evidence" value="ECO:0007669"/>
    <property type="project" value="UniProtKB-KW"/>
</dbReference>
<dbReference type="SMART" id="SM00892">
    <property type="entry name" value="Endonuclease_NS"/>
    <property type="match status" value="1"/>
</dbReference>
<dbReference type="AlphaFoldDB" id="A0A7J4Y1K7"/>
<dbReference type="InterPro" id="IPR044929">
    <property type="entry name" value="DNA/RNA_non-sp_Endonuclease_sf"/>
</dbReference>
<accession>A0A7J4Y1K7</accession>
<dbReference type="InterPro" id="IPR001604">
    <property type="entry name" value="Endo_G_ENPP1-like_dom"/>
</dbReference>
<dbReference type="SMART" id="SM00477">
    <property type="entry name" value="NUC"/>
    <property type="match status" value="1"/>
</dbReference>
<dbReference type="Gene3D" id="2.60.40.10">
    <property type="entry name" value="Immunoglobulins"/>
    <property type="match status" value="1"/>
</dbReference>
<evidence type="ECO:0000256" key="4">
    <source>
        <dbReference type="SAM" id="SignalP"/>
    </source>
</evidence>
<feature type="binding site" evidence="2">
    <location>
        <position position="260"/>
    </location>
    <ligand>
        <name>Mg(2+)</name>
        <dbReference type="ChEBI" id="CHEBI:18420"/>
        <note>catalytic</note>
    </ligand>
</feature>
<comment type="caution">
    <text evidence="7">The sequence shown here is derived from an EMBL/GenBank/DDBJ whole genome shotgun (WGS) entry which is preliminary data.</text>
</comment>
<dbReference type="InterPro" id="IPR013783">
    <property type="entry name" value="Ig-like_fold"/>
</dbReference>
<dbReference type="CDD" id="cd14948">
    <property type="entry name" value="BACON"/>
    <property type="match status" value="1"/>
</dbReference>
<dbReference type="PROSITE" id="PS51257">
    <property type="entry name" value="PROKAR_LIPOPROTEIN"/>
    <property type="match status" value="1"/>
</dbReference>
<evidence type="ECO:0000313" key="7">
    <source>
        <dbReference type="EMBL" id="KAA4629144.1"/>
    </source>
</evidence>
<dbReference type="PANTHER" id="PTHR13966">
    <property type="entry name" value="ENDONUCLEASE RELATED"/>
    <property type="match status" value="1"/>
</dbReference>
<sequence>MTKALFRLFILFITCSTAISCSEQDSPDLPDNPGNTNQGIASIDQTQINANGGGFIIRVKADGTWQASSSETWCTLSRTSGNGNGSISGYMKANTGAERSVIITIIAGKEKAEFTLKQLAGNGSNPDPDPDPEKPSGYAGRIEIPKLKGGSMNIFHTWTTTENGKKTVTYSYEYDCTKKHVRWVALTFDNVTSQKNVDRKDAYQPDPNIPAQYRTDRQDYYSPYNRGHMVASSDRLYSREANSQTFYYSNISPQLITGFNEGGSTWDAIENKVQEWAKVSNPQDTTYIVKGTSIDYAILETSKYEVKIPKYYFSTILSYKNGQYKAIGFYIEHKSDKSKNIKACAKSIDELESLTGLNFYHNLPDEIETAVETNYKESDWSW</sequence>
<keyword evidence="7" id="KW-0540">Nuclease</keyword>
<feature type="signal peptide" evidence="4">
    <location>
        <begin position="1"/>
        <end position="18"/>
    </location>
</feature>
<evidence type="ECO:0000259" key="6">
    <source>
        <dbReference type="SMART" id="SM00892"/>
    </source>
</evidence>
<dbReference type="Pfam" id="PF01223">
    <property type="entry name" value="Endonuclease_NS"/>
    <property type="match status" value="1"/>
</dbReference>
<dbReference type="Gene3D" id="3.40.570.10">
    <property type="entry name" value="Extracellular Endonuclease, subunit A"/>
    <property type="match status" value="1"/>
</dbReference>
<dbReference type="InterPro" id="IPR044925">
    <property type="entry name" value="His-Me_finger_sf"/>
</dbReference>
<evidence type="ECO:0000256" key="1">
    <source>
        <dbReference type="PIRSR" id="PIRSR640255-1"/>
    </source>
</evidence>
<keyword evidence="2" id="KW-0479">Metal-binding</keyword>
<proteinExistence type="predicted"/>
<reference evidence="7 8" key="1">
    <citation type="journal article" date="2019" name="Nat. Med.">
        <title>A library of human gut bacterial isolates paired with longitudinal multiomics data enables mechanistic microbiome research.</title>
        <authorList>
            <person name="Poyet M."/>
            <person name="Groussin M."/>
            <person name="Gibbons S.M."/>
            <person name="Avila-Pacheco J."/>
            <person name="Jiang X."/>
            <person name="Kearney S.M."/>
            <person name="Perrotta A.R."/>
            <person name="Berdy B."/>
            <person name="Zhao S."/>
            <person name="Lieberman T.D."/>
            <person name="Swanson P.K."/>
            <person name="Smith M."/>
            <person name="Roesemann S."/>
            <person name="Alexander J.E."/>
            <person name="Rich S.A."/>
            <person name="Livny J."/>
            <person name="Vlamakis H."/>
            <person name="Clish C."/>
            <person name="Bullock K."/>
            <person name="Deik A."/>
            <person name="Scott J."/>
            <person name="Pierce K.A."/>
            <person name="Xavier R.J."/>
            <person name="Alm E.J."/>
        </authorList>
    </citation>
    <scope>NUCLEOTIDE SEQUENCE [LARGE SCALE GENOMIC DNA]</scope>
    <source>
        <strain evidence="7 8">BIOML-A15</strain>
    </source>
</reference>
<name>A0A7J4Y1K7_BACOV</name>
<dbReference type="SUPFAM" id="SSF54060">
    <property type="entry name" value="His-Me finger endonucleases"/>
    <property type="match status" value="1"/>
</dbReference>
<dbReference type="InterPro" id="IPR020821">
    <property type="entry name" value="ENPP1-3/EXOG-like_nuc-like"/>
</dbReference>
<evidence type="ECO:0000256" key="3">
    <source>
        <dbReference type="SAM" id="MobiDB-lite"/>
    </source>
</evidence>
<evidence type="ECO:0000313" key="8">
    <source>
        <dbReference type="Proteomes" id="UP000424805"/>
    </source>
</evidence>
<protein>
    <submittedName>
        <fullName evidence="7">Endonuclease</fullName>
    </submittedName>
</protein>
<keyword evidence="7" id="KW-0255">Endonuclease</keyword>
<feature type="domain" description="ENPP1-3/EXOG-like endonuclease/phosphodiesterase" evidence="5">
    <location>
        <begin position="167"/>
        <end position="366"/>
    </location>
</feature>
<feature type="active site" description="Proton acceptor" evidence="1">
    <location>
        <position position="228"/>
    </location>
</feature>
<keyword evidence="4" id="KW-0732">Signal</keyword>
<evidence type="ECO:0000256" key="2">
    <source>
        <dbReference type="PIRSR" id="PIRSR640255-2"/>
    </source>
</evidence>
<dbReference type="Proteomes" id="UP000424805">
    <property type="component" value="Unassembled WGS sequence"/>
</dbReference>
<dbReference type="GO" id="GO:0003676">
    <property type="term" value="F:nucleic acid binding"/>
    <property type="evidence" value="ECO:0007669"/>
    <property type="project" value="InterPro"/>
</dbReference>
<dbReference type="InterPro" id="IPR040255">
    <property type="entry name" value="Non-specific_endonuclease"/>
</dbReference>
<dbReference type="GO" id="GO:0016787">
    <property type="term" value="F:hydrolase activity"/>
    <property type="evidence" value="ECO:0007669"/>
    <property type="project" value="InterPro"/>
</dbReference>